<protein>
    <submittedName>
        <fullName evidence="1">Uncharacterized protein</fullName>
    </submittedName>
</protein>
<gene>
    <name evidence="1" type="ORF">CURHAP_LOCUS37147</name>
</gene>
<evidence type="ECO:0000313" key="2">
    <source>
        <dbReference type="Proteomes" id="UP000507222"/>
    </source>
</evidence>
<organism evidence="1 2">
    <name type="scientific">Prunus armeniaca</name>
    <name type="common">Apricot</name>
    <name type="synonym">Armeniaca vulgaris</name>
    <dbReference type="NCBI Taxonomy" id="36596"/>
    <lineage>
        <taxon>Eukaryota</taxon>
        <taxon>Viridiplantae</taxon>
        <taxon>Streptophyta</taxon>
        <taxon>Embryophyta</taxon>
        <taxon>Tracheophyta</taxon>
        <taxon>Spermatophyta</taxon>
        <taxon>Magnoliopsida</taxon>
        <taxon>eudicotyledons</taxon>
        <taxon>Gunneridae</taxon>
        <taxon>Pentapetalae</taxon>
        <taxon>rosids</taxon>
        <taxon>fabids</taxon>
        <taxon>Rosales</taxon>
        <taxon>Rosaceae</taxon>
        <taxon>Amygdaloideae</taxon>
        <taxon>Amygdaleae</taxon>
        <taxon>Prunus</taxon>
    </lineage>
</organism>
<evidence type="ECO:0000313" key="1">
    <source>
        <dbReference type="EMBL" id="CAB4283118.1"/>
    </source>
</evidence>
<reference evidence="1 2" key="1">
    <citation type="submission" date="2020-05" db="EMBL/GenBank/DDBJ databases">
        <authorList>
            <person name="Campoy J."/>
            <person name="Schneeberger K."/>
            <person name="Spophaly S."/>
        </authorList>
    </citation>
    <scope>NUCLEOTIDE SEQUENCE [LARGE SCALE GENOMIC DNA]</scope>
    <source>
        <strain evidence="1">PruArmRojPasFocal</strain>
    </source>
</reference>
<dbReference type="Proteomes" id="UP000507222">
    <property type="component" value="Unassembled WGS sequence"/>
</dbReference>
<proteinExistence type="predicted"/>
<accession>A0A6J5VB54</accession>
<name>A0A6J5VB54_PRUAR</name>
<dbReference type="AlphaFoldDB" id="A0A6J5VB54"/>
<sequence>MSWDFRAPGTPHPSYRFSGIVEEVVLQAKHVLAMSTFNKVKAFAFNKAKVLGGRYSIPIYSNGGLTKLNDDQDVIDMLVFVLETRPIDTSYIMGLIAMRVANIAPNRGVVIEELDDNYGAIVPLGGKCKQ</sequence>
<dbReference type="EMBL" id="CAEKDK010000006">
    <property type="protein sequence ID" value="CAB4283118.1"/>
    <property type="molecule type" value="Genomic_DNA"/>
</dbReference>